<name>A0A1S1U0M3_9BURK</name>
<evidence type="ECO:0000313" key="2">
    <source>
        <dbReference type="EMBL" id="OHV93736.1"/>
    </source>
</evidence>
<evidence type="ECO:0008006" key="4">
    <source>
        <dbReference type="Google" id="ProtNLM"/>
    </source>
</evidence>
<geneLocation type="plasmid" evidence="2">
    <name>pMEG01</name>
</geneLocation>
<keyword evidence="1" id="KW-0732">Signal</keyword>
<feature type="chain" id="PRO_5010294885" description="DUF4154 domain-containing protein" evidence="1">
    <location>
        <begin position="27"/>
        <end position="158"/>
    </location>
</feature>
<dbReference type="AlphaFoldDB" id="A0A1S1U0M3"/>
<dbReference type="EMBL" id="LFKP01000016">
    <property type="protein sequence ID" value="OHV93736.1"/>
    <property type="molecule type" value="Genomic_DNA"/>
</dbReference>
<comment type="caution">
    <text evidence="2">The sequence shown here is derived from an EMBL/GenBank/DDBJ whole genome shotgun (WGS) entry which is preliminary data.</text>
</comment>
<reference evidence="2 3" key="1">
    <citation type="submission" date="2015-06" db="EMBL/GenBank/DDBJ databases">
        <title>Draft genome sequencing of a biphenyl-degrading bacterium, Janthinobacterium lividum MEG1.</title>
        <authorList>
            <person name="Shimodaira J."/>
            <person name="Hatta T."/>
        </authorList>
    </citation>
    <scope>NUCLEOTIDE SEQUENCE [LARGE SCALE GENOMIC DNA]</scope>
    <source>
        <strain evidence="2 3">MEG1</strain>
        <plasmid evidence="2">pMEG01</plasmid>
    </source>
</reference>
<accession>A0A1S1U0M3</accession>
<sequence>MEAKMKLVSRLLLALPFALCALTGIARPLDATGACPSAGTLAVADSHVDLRLTAEILRRAAQLPPWFSRMDLSKSTLRLHKKANSTVLVLTRCNLTACDAERAYIGFAPRSGAWGASIYLGGGGVQLGHPVIPGAAEEIMPDEIAPAVVCAQNLDWGD</sequence>
<organism evidence="2 3">
    <name type="scientific">Janthinobacterium lividum</name>
    <dbReference type="NCBI Taxonomy" id="29581"/>
    <lineage>
        <taxon>Bacteria</taxon>
        <taxon>Pseudomonadati</taxon>
        <taxon>Pseudomonadota</taxon>
        <taxon>Betaproteobacteria</taxon>
        <taxon>Burkholderiales</taxon>
        <taxon>Oxalobacteraceae</taxon>
        <taxon>Janthinobacterium</taxon>
    </lineage>
</organism>
<dbReference type="Proteomes" id="UP000179840">
    <property type="component" value="Unassembled WGS sequence"/>
</dbReference>
<keyword evidence="2" id="KW-0614">Plasmid</keyword>
<evidence type="ECO:0000313" key="3">
    <source>
        <dbReference type="Proteomes" id="UP000179840"/>
    </source>
</evidence>
<gene>
    <name evidence="2" type="ORF">AKG95_28730</name>
</gene>
<feature type="signal peptide" evidence="1">
    <location>
        <begin position="1"/>
        <end position="26"/>
    </location>
</feature>
<proteinExistence type="predicted"/>
<evidence type="ECO:0000256" key="1">
    <source>
        <dbReference type="SAM" id="SignalP"/>
    </source>
</evidence>
<protein>
    <recommendedName>
        <fullName evidence="4">DUF4154 domain-containing protein</fullName>
    </recommendedName>
</protein>